<dbReference type="AlphaFoldDB" id="A0A899FMZ2"/>
<reference evidence="1" key="1">
    <citation type="submission" date="2020-06" db="EMBL/GenBank/DDBJ databases">
        <title>Genomes of multiple members of Pneumocystis genus reveal paths to human pathogen Pneumocystis jirovecii.</title>
        <authorList>
            <person name="Cisse O.H."/>
            <person name="Ma L."/>
            <person name="Dekker J."/>
            <person name="Khil P."/>
            <person name="Jo J."/>
            <person name="Brenchley J."/>
            <person name="Blair R."/>
            <person name="Pahar B."/>
            <person name="Chabe M."/>
            <person name="Van Rompay K.A."/>
            <person name="Keesler R."/>
            <person name="Sukura A."/>
            <person name="Hirsch V."/>
            <person name="Kutty G."/>
            <person name="Liu Y."/>
            <person name="Peng L."/>
            <person name="Chen J."/>
            <person name="Song J."/>
            <person name="Weissenbacher-Lang C."/>
            <person name="Xu J."/>
            <person name="Upham N.S."/>
            <person name="Stajich J.E."/>
            <person name="Cuomo C.A."/>
            <person name="Cushion M.T."/>
            <person name="Kovacs J.A."/>
        </authorList>
    </citation>
    <scope>NUCLEOTIDE SEQUENCE</scope>
    <source>
        <strain evidence="1">2A</strain>
    </source>
</reference>
<sequence length="87" mass="10217">MASWRTPACPDVTEKYITRRFVDKTNHIFNMPWPLEAWYLDVPIVTRVFITGAIATSIAVQCNWVTPFQLFFSWHSVIIRKQVGRFV</sequence>
<dbReference type="Pfam" id="PF04511">
    <property type="entry name" value="DER1"/>
    <property type="match status" value="1"/>
</dbReference>
<evidence type="ECO:0000313" key="1">
    <source>
        <dbReference type="EMBL" id="QSL65360.1"/>
    </source>
</evidence>
<dbReference type="InterPro" id="IPR007599">
    <property type="entry name" value="DER1"/>
</dbReference>
<dbReference type="EMBL" id="CP054537">
    <property type="protein sequence ID" value="QSL65360.1"/>
    <property type="molecule type" value="Genomic_DNA"/>
</dbReference>
<name>A0A899FMZ2_9ASCO</name>
<dbReference type="OrthoDB" id="1716531at2759"/>
<dbReference type="Proteomes" id="UP000663699">
    <property type="component" value="Chromosome 6"/>
</dbReference>
<protein>
    <submittedName>
        <fullName evidence="1">Uncharacterized protein</fullName>
    </submittedName>
</protein>
<organism evidence="1 2">
    <name type="scientific">Pneumocystis wakefieldiae</name>
    <dbReference type="NCBI Taxonomy" id="38082"/>
    <lineage>
        <taxon>Eukaryota</taxon>
        <taxon>Fungi</taxon>
        <taxon>Dikarya</taxon>
        <taxon>Ascomycota</taxon>
        <taxon>Taphrinomycotina</taxon>
        <taxon>Pneumocystomycetes</taxon>
        <taxon>Pneumocystaceae</taxon>
        <taxon>Pneumocystis</taxon>
    </lineage>
</organism>
<evidence type="ECO:0000313" key="2">
    <source>
        <dbReference type="Proteomes" id="UP000663699"/>
    </source>
</evidence>
<gene>
    <name evidence="1" type="ORF">MERGE_002670</name>
</gene>
<keyword evidence="2" id="KW-1185">Reference proteome</keyword>
<accession>A0A899FMZ2</accession>
<proteinExistence type="predicted"/>